<comment type="caution">
    <text evidence="1">The sequence shown here is derived from an EMBL/GenBank/DDBJ whole genome shotgun (WGS) entry which is preliminary data.</text>
</comment>
<organism evidence="1 2">
    <name type="scientific">Nocardia mexicana</name>
    <dbReference type="NCBI Taxonomy" id="279262"/>
    <lineage>
        <taxon>Bacteria</taxon>
        <taxon>Bacillati</taxon>
        <taxon>Actinomycetota</taxon>
        <taxon>Actinomycetes</taxon>
        <taxon>Mycobacteriales</taxon>
        <taxon>Nocardiaceae</taxon>
        <taxon>Nocardia</taxon>
    </lineage>
</organism>
<evidence type="ECO:0008006" key="3">
    <source>
        <dbReference type="Google" id="ProtNLM"/>
    </source>
</evidence>
<dbReference type="EMBL" id="QQAZ01000006">
    <property type="protein sequence ID" value="RDI49964.1"/>
    <property type="molecule type" value="Genomic_DNA"/>
</dbReference>
<dbReference type="SUPFAM" id="SSF46785">
    <property type="entry name" value="Winged helix' DNA-binding domain"/>
    <property type="match status" value="1"/>
</dbReference>
<protein>
    <recommendedName>
        <fullName evidence="3">MarR family protein</fullName>
    </recommendedName>
</protein>
<dbReference type="InterPro" id="IPR036388">
    <property type="entry name" value="WH-like_DNA-bd_sf"/>
</dbReference>
<dbReference type="InterPro" id="IPR036390">
    <property type="entry name" value="WH_DNA-bd_sf"/>
</dbReference>
<sequence length="74" mass="7937">MKAAEVAVLSVLAHGGVLTVAQIGRDASLTGWTTRNTLACLDARGLVVRNRTRGRWQINPRGRAALAVNRVRSS</sequence>
<dbReference type="Gene3D" id="1.10.10.10">
    <property type="entry name" value="Winged helix-like DNA-binding domain superfamily/Winged helix DNA-binding domain"/>
    <property type="match status" value="1"/>
</dbReference>
<gene>
    <name evidence="1" type="ORF">DFR68_106402</name>
</gene>
<evidence type="ECO:0000313" key="2">
    <source>
        <dbReference type="Proteomes" id="UP000255355"/>
    </source>
</evidence>
<dbReference type="AlphaFoldDB" id="A0A370H2T2"/>
<accession>A0A370H2T2</accession>
<reference evidence="1 2" key="1">
    <citation type="submission" date="2018-07" db="EMBL/GenBank/DDBJ databases">
        <title>Genomic Encyclopedia of Type Strains, Phase IV (KMG-IV): sequencing the most valuable type-strain genomes for metagenomic binning, comparative biology and taxonomic classification.</title>
        <authorList>
            <person name="Goeker M."/>
        </authorList>
    </citation>
    <scope>NUCLEOTIDE SEQUENCE [LARGE SCALE GENOMIC DNA]</scope>
    <source>
        <strain evidence="1 2">DSM 44952</strain>
    </source>
</reference>
<proteinExistence type="predicted"/>
<dbReference type="Proteomes" id="UP000255355">
    <property type="component" value="Unassembled WGS sequence"/>
</dbReference>
<dbReference type="OrthoDB" id="4558210at2"/>
<keyword evidence="2" id="KW-1185">Reference proteome</keyword>
<evidence type="ECO:0000313" key="1">
    <source>
        <dbReference type="EMBL" id="RDI49964.1"/>
    </source>
</evidence>
<name>A0A370H2T2_9NOCA</name>